<dbReference type="NCBIfam" id="TIGR02232">
    <property type="entry name" value="myxo_disulf_rpt"/>
    <property type="match status" value="4"/>
</dbReference>
<feature type="transmembrane region" description="Helical" evidence="5">
    <location>
        <begin position="1231"/>
        <end position="1251"/>
    </location>
</feature>
<dbReference type="SUPFAM" id="SSF49899">
    <property type="entry name" value="Concanavalin A-like lectins/glucanases"/>
    <property type="match status" value="1"/>
</dbReference>
<dbReference type="InterPro" id="IPR006212">
    <property type="entry name" value="Furin_repeat"/>
</dbReference>
<feature type="compositionally biased region" description="Basic and acidic residues" evidence="4">
    <location>
        <begin position="1305"/>
        <end position="1315"/>
    </location>
</feature>
<comment type="caution">
    <text evidence="6">The sequence shown here is derived from an EMBL/GenBank/DDBJ whole genome shotgun (WGS) entry which is preliminary data.</text>
</comment>
<feature type="transmembrane region" description="Helical" evidence="5">
    <location>
        <begin position="1052"/>
        <end position="1071"/>
    </location>
</feature>
<gene>
    <name evidence="6" type="ORF">ECRASSUSDP1_LOCUS29003</name>
</gene>
<feature type="transmembrane region" description="Helical" evidence="5">
    <location>
        <begin position="933"/>
        <end position="953"/>
    </location>
</feature>
<keyword evidence="7" id="KW-1185">Reference proteome</keyword>
<organism evidence="6 7">
    <name type="scientific">Euplotes crassus</name>
    <dbReference type="NCBI Taxonomy" id="5936"/>
    <lineage>
        <taxon>Eukaryota</taxon>
        <taxon>Sar</taxon>
        <taxon>Alveolata</taxon>
        <taxon>Ciliophora</taxon>
        <taxon>Intramacronucleata</taxon>
        <taxon>Spirotrichea</taxon>
        <taxon>Hypotrichia</taxon>
        <taxon>Euplotida</taxon>
        <taxon>Euplotidae</taxon>
        <taxon>Moneuplotes</taxon>
    </lineage>
</organism>
<keyword evidence="5" id="KW-1133">Transmembrane helix</keyword>
<feature type="compositionally biased region" description="Acidic residues" evidence="4">
    <location>
        <begin position="1370"/>
        <end position="1382"/>
    </location>
</feature>
<keyword evidence="5" id="KW-0472">Membrane</keyword>
<name>A0AAD1Y901_EUPCR</name>
<keyword evidence="3" id="KW-1015">Disulfide bond</keyword>
<keyword evidence="2" id="KW-0677">Repeat</keyword>
<dbReference type="PANTHER" id="PTHR39767:SF2">
    <property type="entry name" value="CHROMOSOME UNDETERMINED SCAFFOLD_1, WHOLE GENOME SHOTGUN SEQUENCE"/>
    <property type="match status" value="1"/>
</dbReference>
<reference evidence="6" key="1">
    <citation type="submission" date="2023-07" db="EMBL/GenBank/DDBJ databases">
        <authorList>
            <consortium name="AG Swart"/>
            <person name="Singh M."/>
            <person name="Singh A."/>
            <person name="Seah K."/>
            <person name="Emmerich C."/>
        </authorList>
    </citation>
    <scope>NUCLEOTIDE SEQUENCE</scope>
    <source>
        <strain evidence="6">DP1</strain>
    </source>
</reference>
<evidence type="ECO:0000256" key="4">
    <source>
        <dbReference type="SAM" id="MobiDB-lite"/>
    </source>
</evidence>
<feature type="region of interest" description="Disordered" evidence="4">
    <location>
        <begin position="1286"/>
        <end position="1484"/>
    </location>
</feature>
<feature type="transmembrane region" description="Helical" evidence="5">
    <location>
        <begin position="1007"/>
        <end position="1031"/>
    </location>
</feature>
<feature type="transmembrane region" description="Helical" evidence="5">
    <location>
        <begin position="1196"/>
        <end position="1216"/>
    </location>
</feature>
<dbReference type="PANTHER" id="PTHR39767">
    <property type="entry name" value="CALCIUM/CALMODULIN-BINDING MEMBRANE PROTEIN PCM4-RELATED"/>
    <property type="match status" value="1"/>
</dbReference>
<sequence length="1484" mass="167658">MEDYRSRFWKVCGVLMGVFMVANCQYPTATFYLNLFKAEIDRTTFANDIAGEDTVAEIGGVTFLLGGVHPQVSRPDWLEPTVTQLGWMFEGFHAACANGPGVVFGDTFGFHTWIYFSEITRDQTLWCKVWLEAAGSAELNSIRFCLALIGGQLTVIWNPNDVNTHLLNPNLGLEHNYQYLKLGVFAKYGWSYIAVNFKANTAKTKTRVNAYMANHDQCTTVGDTFELDGPMVDDVKFLFCLGATPWADQTDPYIPLYPLTALVNEVYFVAGEILERYHALDAFGYQCTDYCQICKKIDQPKCLEDFEPHVIHYWDFAPFRWVRPIHDYGSIPAPIVIPIPMDGSGIFAHHNGVWFQGRTLVAPPVTWDIFSFSVDVWLKHYDTRNGNLIETTDPAPRSWSFGFVSPNLFFTLNGNTQNYEVAFDAPRMYNKWFIAQASVARVGLLESRICVKWNDEPISCGFHDTIYDDNDPEAPITMMIGSGFSGYMRKIKIYDYPKQNPSFELMYKQEPQCYKFHHTQSDCEICDIDYNFTCYTECYERTTWDYDCKRCHDKCQTCSGDDQFYCMSCWRPRYIFHERCTCCPEECGDGFFMGDSQYDCDDGNNNDDDGCNRNCLFEAGFTCTNGSPLGPTVCNEICGDGRKINHACDDGNTNNGDGCSSTCTIEAGYQCTGGNRNTVDVCWEICGDGIDMANYPCDDGNTINGDGCSSVCTVELGWQCLGGSLTAPDTCTEICGDGWRVNQACDDKNTDNGDGCSSACVVENGWMCGHEQPSICWKISVPSVVAVTHEKGLISLTFNETIILDTAFNNTNDIGFELSGPFSPYNITYELLNATILKTPLPNMTVWFSYEISGQIVGNGSETLTLHFKEQSHIINSAYNFATINTSFTFKPFPQESNKTCGELLFALPIFFCMVVIIVIGVISALAGHSMAIAWQAITIIQYVNFIPLMMIYSPSCLVKFGKYFNVFNANFFLILTRLSQGKLKRDDFHKETEWKFIRAGYTTSSILYNAADLILIWLILLITIFVAYMLRRYCCKKNNRLKTQLDKIRNASIYVLMLFCYMRLTFLSMLNLRHIRFDDTLAIISSCLGIIGAITVFGYPLYEGWNVKQFSTELKTGLPPTQFRLHILYSDFKVSSPFQYAYFWQFFLRRFLFVGMIISWPQDKYLTLCLSTIMHMASMMYVAIVLPFTSRTKNIAVMISEGGLVAMHGYLFPIMRGDFSNELSFYHDKAFIFFLVVFLVIVVHLVLIIFDSIAHVKRVCRSCDKEPEDTPQKILDSFSSSSYTARDVSLDDDDDKNQGQIELYDPKKENEKIELKKKKKKKEEKAEERKKKKKRPPTPTKKGDPLVSEFGRPMFKDTQDIDPEKSSEEESSEESSSEDTEEAKIELPPFPGQSPLEGAGTLPVPVSKEGTPKPEEKKEASDVPKESTPAKEGTPAPPEDISRINFNPAPQAADPLTITGASLVARDVHSLDQNPAPKEESKQ</sequence>
<feature type="compositionally biased region" description="Basic and acidic residues" evidence="4">
    <location>
        <begin position="1411"/>
        <end position="1430"/>
    </location>
</feature>
<feature type="compositionally biased region" description="Basic and acidic residues" evidence="4">
    <location>
        <begin position="1355"/>
        <end position="1369"/>
    </location>
</feature>
<feature type="transmembrane region" description="Helical" evidence="5">
    <location>
        <begin position="1141"/>
        <end position="1160"/>
    </location>
</feature>
<proteinExistence type="predicted"/>
<dbReference type="CDD" id="cd00064">
    <property type="entry name" value="FU"/>
    <property type="match status" value="1"/>
</dbReference>
<feature type="transmembrane region" description="Helical" evidence="5">
    <location>
        <begin position="1166"/>
        <end position="1189"/>
    </location>
</feature>
<evidence type="ECO:0000313" key="6">
    <source>
        <dbReference type="EMBL" id="CAI2387373.1"/>
    </source>
</evidence>
<feature type="transmembrane region" description="Helical" evidence="5">
    <location>
        <begin position="904"/>
        <end position="926"/>
    </location>
</feature>
<evidence type="ECO:0000256" key="1">
    <source>
        <dbReference type="ARBA" id="ARBA00022729"/>
    </source>
</evidence>
<dbReference type="InterPro" id="IPR011936">
    <property type="entry name" value="Myxo_disulph_rpt"/>
</dbReference>
<keyword evidence="1" id="KW-0732">Signal</keyword>
<dbReference type="EMBL" id="CAMPGE010029884">
    <property type="protein sequence ID" value="CAI2387373.1"/>
    <property type="molecule type" value="Genomic_DNA"/>
</dbReference>
<evidence type="ECO:0000256" key="2">
    <source>
        <dbReference type="ARBA" id="ARBA00022737"/>
    </source>
</evidence>
<protein>
    <submittedName>
        <fullName evidence="6">Uncharacterized protein</fullName>
    </submittedName>
</protein>
<evidence type="ECO:0000313" key="7">
    <source>
        <dbReference type="Proteomes" id="UP001295684"/>
    </source>
</evidence>
<evidence type="ECO:0000256" key="3">
    <source>
        <dbReference type="ARBA" id="ARBA00023157"/>
    </source>
</evidence>
<accession>A0AAD1Y901</accession>
<keyword evidence="5" id="KW-0812">Transmembrane</keyword>
<feature type="transmembrane region" description="Helical" evidence="5">
    <location>
        <begin position="1083"/>
        <end position="1103"/>
    </location>
</feature>
<dbReference type="InterPro" id="IPR013320">
    <property type="entry name" value="ConA-like_dom_sf"/>
</dbReference>
<evidence type="ECO:0000256" key="5">
    <source>
        <dbReference type="SAM" id="Phobius"/>
    </source>
</evidence>
<dbReference type="Proteomes" id="UP001295684">
    <property type="component" value="Unassembled WGS sequence"/>
</dbReference>